<dbReference type="AlphaFoldDB" id="A0A5A8DGP4"/>
<evidence type="ECO:0000313" key="3">
    <source>
        <dbReference type="Proteomes" id="UP000325113"/>
    </source>
</evidence>
<feature type="compositionally biased region" description="Polar residues" evidence="1">
    <location>
        <begin position="251"/>
        <end position="263"/>
    </location>
</feature>
<sequence>MAAGTASSHDEWKPYDLAWLQKKTARRAFSPSCVREVVRKIQEFARRRGCTPEEACRWSKFEYKPGIHADDEVRVQECQEHYDRKQHAKSKGQRFALKCDLLRVTFVGPAEDAGTPFKLKTWLEMYFRLLKCWGGYGGEMRRLVGEGVKLVVGEQEFDRSKESPEKFVRNKDSTEAVVRLSFSKTCILPEQDQLNAAINEFLVDAPHERAPKRTRDDVDDDFDADVARLPAFSRPEQAPSKRQCHSPALSDASTQARSAQESPSAGDDDDDDDDDDFDADVARLPAFSRPEQAPSKRQCHSPALSDASTQARSAQESPSAGDDDDDDDDDWLELEHMPETMATPEPSPGPDSPMPDWSSPTQWPGAGASGLGPSATESGTPNSSHLPDLFHAPILPEEGSAGPLESPPRDSSPSPAMPIEPDHGLIHGTSASSSL</sequence>
<gene>
    <name evidence="2" type="ORF">FNF31_03027</name>
</gene>
<evidence type="ECO:0000313" key="2">
    <source>
        <dbReference type="EMBL" id="KAA0162971.1"/>
    </source>
</evidence>
<proteinExistence type="predicted"/>
<comment type="caution">
    <text evidence="2">The sequence shown here is derived from an EMBL/GenBank/DDBJ whole genome shotgun (WGS) entry which is preliminary data.</text>
</comment>
<organism evidence="2 3">
    <name type="scientific">Cafeteria roenbergensis</name>
    <name type="common">Marine flagellate</name>
    <dbReference type="NCBI Taxonomy" id="33653"/>
    <lineage>
        <taxon>Eukaryota</taxon>
        <taxon>Sar</taxon>
        <taxon>Stramenopiles</taxon>
        <taxon>Bigyra</taxon>
        <taxon>Opalozoa</taxon>
        <taxon>Bicosoecida</taxon>
        <taxon>Cafeteriaceae</taxon>
        <taxon>Cafeteria</taxon>
    </lineage>
</organism>
<feature type="compositionally biased region" description="Polar residues" evidence="1">
    <location>
        <begin position="376"/>
        <end position="385"/>
    </location>
</feature>
<reference evidence="2 3" key="1">
    <citation type="submission" date="2019-07" db="EMBL/GenBank/DDBJ databases">
        <title>Genomes of Cafeteria roenbergensis.</title>
        <authorList>
            <person name="Fischer M.G."/>
            <person name="Hackl T."/>
            <person name="Roman M."/>
        </authorList>
    </citation>
    <scope>NUCLEOTIDE SEQUENCE [LARGE SCALE GENOMIC DNA]</scope>
    <source>
        <strain evidence="2 3">Cflag</strain>
    </source>
</reference>
<dbReference type="EMBL" id="VLTM01000024">
    <property type="protein sequence ID" value="KAA0162971.1"/>
    <property type="molecule type" value="Genomic_DNA"/>
</dbReference>
<feature type="compositionally biased region" description="Acidic residues" evidence="1">
    <location>
        <begin position="321"/>
        <end position="332"/>
    </location>
</feature>
<evidence type="ECO:0000256" key="1">
    <source>
        <dbReference type="SAM" id="MobiDB-lite"/>
    </source>
</evidence>
<accession>A0A5A8DGP4</accession>
<name>A0A5A8DGP4_CAFRO</name>
<protein>
    <submittedName>
        <fullName evidence="2">Uncharacterized protein</fullName>
    </submittedName>
</protein>
<feature type="compositionally biased region" description="Low complexity" evidence="1">
    <location>
        <begin position="354"/>
        <end position="375"/>
    </location>
</feature>
<feature type="region of interest" description="Disordered" evidence="1">
    <location>
        <begin position="230"/>
        <end position="435"/>
    </location>
</feature>
<feature type="compositionally biased region" description="Acidic residues" evidence="1">
    <location>
        <begin position="266"/>
        <end position="279"/>
    </location>
</feature>
<feature type="compositionally biased region" description="Polar residues" evidence="1">
    <location>
        <begin position="306"/>
        <end position="318"/>
    </location>
</feature>
<dbReference type="Proteomes" id="UP000325113">
    <property type="component" value="Unassembled WGS sequence"/>
</dbReference>